<sequence length="341" mass="39686">MARPRVFVSSTFYDLRHVRGELERFITTMGYEAVLNERGNITYESRDALEAYCYREIEKVSMLVSIVGGRFGTQSREGPNNSISHMELKTAVAQGKQAYVFVDKGVLSEYRTYLKNKEKDVSYHHVDDVRIYQFLEEIYSLPFNNQIFGFDDMPEVIGYLKEQWAGLFENYLQQQNQEKLNQLSDTIKSTADTLKELVELLRNDRSGLFTAVQGREEALDAIIIQNHPIFNRIKALTGAPYRVFFTDRTEMEAWLNARQWVRLEREHWDSKDDAEYALMQKNGDQKLLYVSESLFDSDGRLRIMLPNDWKPNLVRTRMIKVDQPSAPSSHSNSSLDDDIPF</sequence>
<dbReference type="Pfam" id="PF13271">
    <property type="entry name" value="DUF4062"/>
    <property type="match status" value="1"/>
</dbReference>
<name>A0ABX1F5K5_9PROT</name>
<evidence type="ECO:0000256" key="1">
    <source>
        <dbReference type="SAM" id="MobiDB-lite"/>
    </source>
</evidence>
<dbReference type="InterPro" id="IPR025139">
    <property type="entry name" value="DUF4062"/>
</dbReference>
<accession>A0ABX1F5K5</accession>
<evidence type="ECO:0000259" key="2">
    <source>
        <dbReference type="Pfam" id="PF13271"/>
    </source>
</evidence>
<protein>
    <submittedName>
        <fullName evidence="3">DUF4062 domain-containing protein</fullName>
    </submittedName>
</protein>
<feature type="domain" description="DUF4062" evidence="2">
    <location>
        <begin position="5"/>
        <end position="91"/>
    </location>
</feature>
<reference evidence="3 4" key="1">
    <citation type="submission" date="2020-03" db="EMBL/GenBank/DDBJ databases">
        <title>Roseomonas selenitidurans sp. nov. isolated from soil.</title>
        <authorList>
            <person name="Liu H."/>
        </authorList>
    </citation>
    <scope>NUCLEOTIDE SEQUENCE [LARGE SCALE GENOMIC DNA]</scope>
    <source>
        <strain evidence="3 4">JCM 15073</strain>
    </source>
</reference>
<gene>
    <name evidence="3" type="ORF">HB662_22780</name>
</gene>
<dbReference type="RefSeq" id="WP_171970280.1">
    <property type="nucleotide sequence ID" value="NZ_JAATJR010000007.1"/>
</dbReference>
<evidence type="ECO:0000313" key="4">
    <source>
        <dbReference type="Proteomes" id="UP000765160"/>
    </source>
</evidence>
<evidence type="ECO:0000313" key="3">
    <source>
        <dbReference type="EMBL" id="NKE47622.1"/>
    </source>
</evidence>
<feature type="compositionally biased region" description="Low complexity" evidence="1">
    <location>
        <begin position="322"/>
        <end position="334"/>
    </location>
</feature>
<dbReference type="Proteomes" id="UP000765160">
    <property type="component" value="Unassembled WGS sequence"/>
</dbReference>
<organism evidence="3 4">
    <name type="scientific">Falsiroseomonas frigidaquae</name>
    <dbReference type="NCBI Taxonomy" id="487318"/>
    <lineage>
        <taxon>Bacteria</taxon>
        <taxon>Pseudomonadati</taxon>
        <taxon>Pseudomonadota</taxon>
        <taxon>Alphaproteobacteria</taxon>
        <taxon>Acetobacterales</taxon>
        <taxon>Roseomonadaceae</taxon>
        <taxon>Falsiroseomonas</taxon>
    </lineage>
</organism>
<dbReference type="EMBL" id="JAAVTX010000007">
    <property type="protein sequence ID" value="NKE47622.1"/>
    <property type="molecule type" value="Genomic_DNA"/>
</dbReference>
<feature type="region of interest" description="Disordered" evidence="1">
    <location>
        <begin position="322"/>
        <end position="341"/>
    </location>
</feature>
<comment type="caution">
    <text evidence="3">The sequence shown here is derived from an EMBL/GenBank/DDBJ whole genome shotgun (WGS) entry which is preliminary data.</text>
</comment>
<proteinExistence type="predicted"/>
<keyword evidence="4" id="KW-1185">Reference proteome</keyword>